<dbReference type="CDD" id="cd04475">
    <property type="entry name" value="RPA1_DBD_B"/>
    <property type="match status" value="1"/>
</dbReference>
<comment type="subunit">
    <text evidence="9">Component of the heterotrimeric canonical replication protein A complex (RPA).</text>
</comment>
<dbReference type="Pfam" id="PF04057">
    <property type="entry name" value="Rep-A_N"/>
    <property type="match status" value="1"/>
</dbReference>
<evidence type="ECO:0000259" key="11">
    <source>
        <dbReference type="Pfam" id="PF01336"/>
    </source>
</evidence>
<dbReference type="Pfam" id="PF16900">
    <property type="entry name" value="REPA_OB_2"/>
    <property type="match status" value="1"/>
</dbReference>
<dbReference type="GO" id="GO:0005662">
    <property type="term" value="C:DNA replication factor A complex"/>
    <property type="evidence" value="ECO:0007669"/>
    <property type="project" value="UniProtKB-ARBA"/>
</dbReference>
<feature type="region of interest" description="Disordered" evidence="10">
    <location>
        <begin position="184"/>
        <end position="205"/>
    </location>
</feature>
<feature type="compositionally biased region" description="Polar residues" evidence="10">
    <location>
        <begin position="184"/>
        <end position="196"/>
    </location>
</feature>
<feature type="domain" description="Replication factor A C-terminal" evidence="13">
    <location>
        <begin position="479"/>
        <end position="620"/>
    </location>
</feature>
<evidence type="ECO:0000256" key="4">
    <source>
        <dbReference type="ARBA" id="ARBA00022723"/>
    </source>
</evidence>
<feature type="compositionally biased region" description="Low complexity" evidence="10">
    <location>
        <begin position="152"/>
        <end position="171"/>
    </location>
</feature>
<evidence type="ECO:0000256" key="8">
    <source>
        <dbReference type="ARBA" id="ARBA00023242"/>
    </source>
</evidence>
<keyword evidence="3 9" id="KW-0235">DNA replication</keyword>
<dbReference type="CDD" id="cd04474">
    <property type="entry name" value="RPA1_DBD_A"/>
    <property type="match status" value="1"/>
</dbReference>
<evidence type="ECO:0000259" key="12">
    <source>
        <dbReference type="Pfam" id="PF04057"/>
    </source>
</evidence>
<dbReference type="EMBL" id="QEAO01000003">
    <property type="protein sequence ID" value="TPX37051.1"/>
    <property type="molecule type" value="Genomic_DNA"/>
</dbReference>
<evidence type="ECO:0000256" key="3">
    <source>
        <dbReference type="ARBA" id="ARBA00022705"/>
    </source>
</evidence>
<feature type="compositionally biased region" description="Polar residues" evidence="10">
    <location>
        <begin position="128"/>
        <end position="146"/>
    </location>
</feature>
<comment type="similarity">
    <text evidence="2 9">Belongs to the replication factor A protein 1 family.</text>
</comment>
<keyword evidence="16" id="KW-1185">Reference proteome</keyword>
<dbReference type="OrthoDB" id="1751331at2759"/>
<feature type="region of interest" description="Disordered" evidence="10">
    <location>
        <begin position="119"/>
        <end position="171"/>
    </location>
</feature>
<dbReference type="Pfam" id="PF01336">
    <property type="entry name" value="tRNA_anti-codon"/>
    <property type="match status" value="1"/>
</dbReference>
<feature type="domain" description="Replication protein A OB" evidence="14">
    <location>
        <begin position="323"/>
        <end position="419"/>
    </location>
</feature>
<dbReference type="GO" id="GO:0008270">
    <property type="term" value="F:zinc ion binding"/>
    <property type="evidence" value="ECO:0007669"/>
    <property type="project" value="UniProtKB-KW"/>
</dbReference>
<dbReference type="STRING" id="1806994.A0A507CC25"/>
<dbReference type="FunFam" id="2.40.50.140:FF:000090">
    <property type="entry name" value="Replication protein A subunit"/>
    <property type="match status" value="1"/>
</dbReference>
<evidence type="ECO:0000313" key="16">
    <source>
        <dbReference type="Proteomes" id="UP000319731"/>
    </source>
</evidence>
<evidence type="ECO:0000256" key="1">
    <source>
        <dbReference type="ARBA" id="ARBA00004123"/>
    </source>
</evidence>
<organism evidence="15 16">
    <name type="scientific">Synchytrium microbalum</name>
    <dbReference type="NCBI Taxonomy" id="1806994"/>
    <lineage>
        <taxon>Eukaryota</taxon>
        <taxon>Fungi</taxon>
        <taxon>Fungi incertae sedis</taxon>
        <taxon>Chytridiomycota</taxon>
        <taxon>Chytridiomycota incertae sedis</taxon>
        <taxon>Chytridiomycetes</taxon>
        <taxon>Synchytriales</taxon>
        <taxon>Synchytriaceae</taxon>
        <taxon>Synchytrium</taxon>
    </lineage>
</organism>
<name>A0A507CC25_9FUNG</name>
<dbReference type="InterPro" id="IPR047192">
    <property type="entry name" value="Euk_RPA1_DBD_C"/>
</dbReference>
<dbReference type="GO" id="GO:0007004">
    <property type="term" value="P:telomere maintenance via telomerase"/>
    <property type="evidence" value="ECO:0007669"/>
    <property type="project" value="UniProtKB-ARBA"/>
</dbReference>
<dbReference type="FunFam" id="2.40.50.140:FF:000117">
    <property type="entry name" value="Replication protein A subunit"/>
    <property type="match status" value="1"/>
</dbReference>
<dbReference type="RefSeq" id="XP_031027121.1">
    <property type="nucleotide sequence ID" value="XM_031166793.1"/>
</dbReference>
<keyword evidence="4 9" id="KW-0479">Metal-binding</keyword>
<feature type="domain" description="OB" evidence="11">
    <location>
        <begin position="216"/>
        <end position="300"/>
    </location>
</feature>
<evidence type="ECO:0000256" key="7">
    <source>
        <dbReference type="ARBA" id="ARBA00023125"/>
    </source>
</evidence>
<dbReference type="Proteomes" id="UP000319731">
    <property type="component" value="Unassembled WGS sequence"/>
</dbReference>
<accession>A0A507CC25</accession>
<dbReference type="InterPro" id="IPR013955">
    <property type="entry name" value="Rep_factor-A_C"/>
</dbReference>
<protein>
    <recommendedName>
        <fullName evidence="9">Replication protein A subunit</fullName>
    </recommendedName>
</protein>
<dbReference type="InterPro" id="IPR004591">
    <property type="entry name" value="Rfa1"/>
</dbReference>
<dbReference type="SUPFAM" id="SSF50249">
    <property type="entry name" value="Nucleic acid-binding proteins"/>
    <property type="match status" value="4"/>
</dbReference>
<dbReference type="GO" id="GO:0003677">
    <property type="term" value="F:DNA binding"/>
    <property type="evidence" value="ECO:0007669"/>
    <property type="project" value="UniProtKB-KW"/>
</dbReference>
<evidence type="ECO:0000259" key="14">
    <source>
        <dbReference type="Pfam" id="PF16900"/>
    </source>
</evidence>
<evidence type="ECO:0000259" key="13">
    <source>
        <dbReference type="Pfam" id="PF08646"/>
    </source>
</evidence>
<dbReference type="InterPro" id="IPR007199">
    <property type="entry name" value="Rep_factor-A_N"/>
</dbReference>
<keyword evidence="5 9" id="KW-0863">Zinc-finger</keyword>
<dbReference type="InterPro" id="IPR004365">
    <property type="entry name" value="NA-bd_OB_tRNA"/>
</dbReference>
<dbReference type="GO" id="GO:0000781">
    <property type="term" value="C:chromosome, telomeric region"/>
    <property type="evidence" value="ECO:0007669"/>
    <property type="project" value="UniProtKB-ARBA"/>
</dbReference>
<evidence type="ECO:0000256" key="9">
    <source>
        <dbReference type="RuleBase" id="RU364130"/>
    </source>
</evidence>
<dbReference type="CDD" id="cd04476">
    <property type="entry name" value="RPA1_DBD_C"/>
    <property type="match status" value="1"/>
</dbReference>
<feature type="domain" description="Replication factor-A protein 1 N-terminal" evidence="12">
    <location>
        <begin position="23"/>
        <end position="107"/>
    </location>
</feature>
<keyword evidence="7 9" id="KW-0238">DNA-binding</keyword>
<dbReference type="InterPro" id="IPR031657">
    <property type="entry name" value="REPA_OB_2"/>
</dbReference>
<dbReference type="GO" id="GO:0006310">
    <property type="term" value="P:DNA recombination"/>
    <property type="evidence" value="ECO:0007669"/>
    <property type="project" value="InterPro"/>
</dbReference>
<keyword evidence="6 9" id="KW-0862">Zinc</keyword>
<evidence type="ECO:0000313" key="15">
    <source>
        <dbReference type="EMBL" id="TPX37051.1"/>
    </source>
</evidence>
<dbReference type="AlphaFoldDB" id="A0A507CC25"/>
<dbReference type="Gene3D" id="2.40.50.140">
    <property type="entry name" value="Nucleic acid-binding proteins"/>
    <property type="match status" value="4"/>
</dbReference>
<dbReference type="InterPro" id="IPR012340">
    <property type="entry name" value="NA-bd_OB-fold"/>
</dbReference>
<dbReference type="Pfam" id="PF08646">
    <property type="entry name" value="Rep_fac-A_C"/>
    <property type="match status" value="1"/>
</dbReference>
<comment type="caution">
    <text evidence="15">The sequence shown here is derived from an EMBL/GenBank/DDBJ whole genome shotgun (WGS) entry which is preliminary data.</text>
</comment>
<dbReference type="GeneID" id="42002090"/>
<keyword evidence="8 9" id="KW-0539">Nucleus</keyword>
<dbReference type="FunFam" id="2.40.50.140:FF:000041">
    <property type="entry name" value="Replication protein A subunit"/>
    <property type="match status" value="1"/>
</dbReference>
<evidence type="ECO:0000256" key="2">
    <source>
        <dbReference type="ARBA" id="ARBA00005690"/>
    </source>
</evidence>
<gene>
    <name evidence="15" type="ORF">SmJEL517_g00865</name>
</gene>
<proteinExistence type="inferred from homology"/>
<dbReference type="NCBIfam" id="TIGR00617">
    <property type="entry name" value="rpa1"/>
    <property type="match status" value="1"/>
</dbReference>
<comment type="function">
    <text evidence="9">As part of the replication protein A (RPA/RP-A), a single-stranded DNA-binding heterotrimeric complex, may play an essential role in DNA replication, recombination and repair. Binds and stabilizes single-stranded DNA intermediates, preventing complementary DNA reannealing and recruiting different proteins involved in DNA metabolism.</text>
</comment>
<evidence type="ECO:0000256" key="10">
    <source>
        <dbReference type="SAM" id="MobiDB-lite"/>
    </source>
</evidence>
<sequence length="631" mass="69560">MGTYQLTPGFLPEAANGTAESQPAMQNPLVQVLNVKAVDNTSGKRYRLIISDGQHYMQAMLATQLNSLMDDGQVGKNALIRLKRYLCNPVPNKSSKLLIILEVEVVAGGDGVQERIGNPVAFFPDQNDGPQQAGPTDNNYQVQPSMPTMAPQQPQQQSYNQYGNQQYGQPQYNQNQYSINQTTANRGTASASTVPVNQPPRAMGDSNVQIFPIKWTIRVRCMGKSDVRHFKNQKGDGRLFSVTFYDESGEIRATGFGDAVNQFYDMLQDNSTYLVSKGTIKAANKQFNNTDNDYEMTLDSHTIISVSTDPATVPQLKIKAHPLSELLAVDANATIDVLGVVKDCGDLNSITTKAGRPANKRDLSIVDTGGYQVRATLWGKQAETFDGTGHPVIAIKGVKVGDFQGRSLSALGSSTVLINPDIPDAHSLRGWFDRDGMQMTFQSYTSGMSGGGPGSMPNVTKVITAIRDENLGMGDKPDYINTKATITHIKRENMSYPACPTCNKKMGEDGGGWRCEKCDKVLPQPTHRYLLNMTLSDHTGVVWATAFNTEAEMILGVKADDLARFKEEDEAQFNSIIEESMFKTFDWTLRLKQDTFNDETRVRITAQSAKPLDNTARIEELRLLIAEYGRM</sequence>
<dbReference type="FunFam" id="2.40.50.140:FF:000064">
    <property type="entry name" value="Replication protein A subunit"/>
    <property type="match status" value="1"/>
</dbReference>
<comment type="subcellular location">
    <subcellularLocation>
        <location evidence="1 9">Nucleus</location>
    </subcellularLocation>
</comment>
<dbReference type="CDD" id="cd04477">
    <property type="entry name" value="RPA1N"/>
    <property type="match status" value="1"/>
</dbReference>
<dbReference type="GO" id="GO:0006281">
    <property type="term" value="P:DNA repair"/>
    <property type="evidence" value="ECO:0007669"/>
    <property type="project" value="InterPro"/>
</dbReference>
<reference evidence="15 16" key="1">
    <citation type="journal article" date="2019" name="Sci. Rep.">
        <title>Comparative genomics of chytrid fungi reveal insights into the obligate biotrophic and pathogenic lifestyle of Synchytrium endobioticum.</title>
        <authorList>
            <person name="van de Vossenberg B.T.L.H."/>
            <person name="Warris S."/>
            <person name="Nguyen H.D.T."/>
            <person name="van Gent-Pelzer M.P.E."/>
            <person name="Joly D.L."/>
            <person name="van de Geest H.C."/>
            <person name="Bonants P.J.M."/>
            <person name="Smith D.S."/>
            <person name="Levesque C.A."/>
            <person name="van der Lee T.A.J."/>
        </authorList>
    </citation>
    <scope>NUCLEOTIDE SEQUENCE [LARGE SCALE GENOMIC DNA]</scope>
    <source>
        <strain evidence="15 16">JEL517</strain>
    </source>
</reference>
<evidence type="ECO:0000256" key="5">
    <source>
        <dbReference type="ARBA" id="ARBA00022771"/>
    </source>
</evidence>
<dbReference type="GO" id="GO:0006260">
    <property type="term" value="P:DNA replication"/>
    <property type="evidence" value="ECO:0007669"/>
    <property type="project" value="UniProtKB-KW"/>
</dbReference>
<dbReference type="PANTHER" id="PTHR47165">
    <property type="entry name" value="OS03G0429900 PROTEIN"/>
    <property type="match status" value="1"/>
</dbReference>
<evidence type="ECO:0000256" key="6">
    <source>
        <dbReference type="ARBA" id="ARBA00022833"/>
    </source>
</evidence>
<dbReference type="PANTHER" id="PTHR47165:SF4">
    <property type="entry name" value="OS03G0429900 PROTEIN"/>
    <property type="match status" value="1"/>
</dbReference>